<comment type="caution">
    <text evidence="3">The sequence shown here is derived from an EMBL/GenBank/DDBJ whole genome shotgun (WGS) entry which is preliminary data.</text>
</comment>
<dbReference type="EMBL" id="CAJPWZ010001027">
    <property type="protein sequence ID" value="CAG2205644.1"/>
    <property type="molecule type" value="Genomic_DNA"/>
</dbReference>
<dbReference type="AlphaFoldDB" id="A0A8S3RKP9"/>
<gene>
    <name evidence="3" type="ORF">MEDL_20025</name>
</gene>
<keyword evidence="4" id="KW-1185">Reference proteome</keyword>
<evidence type="ECO:0000313" key="4">
    <source>
        <dbReference type="Proteomes" id="UP000683360"/>
    </source>
</evidence>
<proteinExistence type="predicted"/>
<dbReference type="Pfam" id="PF01549">
    <property type="entry name" value="ShK"/>
    <property type="match status" value="2"/>
</dbReference>
<evidence type="ECO:0000313" key="3">
    <source>
        <dbReference type="EMBL" id="CAG2205644.1"/>
    </source>
</evidence>
<name>A0A8S3RKP9_MYTED</name>
<accession>A0A8S3RKP9</accession>
<sequence>MSRCGSNVMTLNSTAKTSRCVCRKDLVLDGPEHREIHLKSTEIACLKVAYIDVCTDSECRIWIYFDDKVCTDREYIKKPIKKKLKPFLIYTTDNSKRDGYIFNTQIYSTTTYKPVQMCSATNLSGFSYSYFYQRQLSITKPTTSLSQTTSAIYRMTTTSKPQLTVFLTTTSETLAVNTENYINQVPTSTFKISSNSNNIYTTLAAYGHLKSSARQDSFTTMPNVIQNTTLFISSKPVIHSKLEHVTVAYNRYGLSINKIQDYVHVGDTPSYSCTVQENANFLIGNPLRWEKVDRNGSTLNISVLANVEAGQASEYGLQLDTTDNSMKFILHFLQGIKTEYDGFFVCALYNKSGVLLAKAQVEVNVIAKTTTAEPTTVSSNINNTCRDGHVICSQLLPGECEAGIHLMILCPRSCGICNYTARYCDDRSNDCSKISNQCNDSTVKQICPSSCNICDGHHCNSTMTSSALSNHSVLSHPAGDYCSDGTQTNADSVVLNLCNARIDKMWQKGLQVVSNCQTISLYAPVSSFGSFSHQIGIFLGCTDTGFKIGIQKCNEHFKEQTLVSGSTKTSFSDADAYYLPVFGQNHIDLTNRAADALYGLVINKDQDYVSVGDKPEYSCSVKKDASFLITHPLKWEWNCHDGSRLVISTFGNVKVNLESEYYVDLDIADTATTLTLKFPQGVKKEYDGNFKCVLYDTKNVVLAEKKVAVHVDAMKDFNTPFLTAQLDISGL</sequence>
<keyword evidence="1" id="KW-1015">Disulfide bond</keyword>
<dbReference type="Proteomes" id="UP000683360">
    <property type="component" value="Unassembled WGS sequence"/>
</dbReference>
<evidence type="ECO:0000256" key="1">
    <source>
        <dbReference type="PROSITE-ProRule" id="PRU01005"/>
    </source>
</evidence>
<reference evidence="3" key="1">
    <citation type="submission" date="2021-03" db="EMBL/GenBank/DDBJ databases">
        <authorList>
            <person name="Bekaert M."/>
        </authorList>
    </citation>
    <scope>NUCLEOTIDE SEQUENCE</scope>
</reference>
<comment type="caution">
    <text evidence="1">Lacks conserved residue(s) required for the propagation of feature annotation.</text>
</comment>
<dbReference type="SMART" id="SM00254">
    <property type="entry name" value="ShKT"/>
    <property type="match status" value="2"/>
</dbReference>
<protein>
    <recommendedName>
        <fullName evidence="2">ShKT domain-containing protein</fullName>
    </recommendedName>
</protein>
<evidence type="ECO:0000259" key="2">
    <source>
        <dbReference type="PROSITE" id="PS51670"/>
    </source>
</evidence>
<dbReference type="PROSITE" id="PS51670">
    <property type="entry name" value="SHKT"/>
    <property type="match status" value="1"/>
</dbReference>
<dbReference type="InterPro" id="IPR003582">
    <property type="entry name" value="ShKT_dom"/>
</dbReference>
<organism evidence="3 4">
    <name type="scientific">Mytilus edulis</name>
    <name type="common">Blue mussel</name>
    <dbReference type="NCBI Taxonomy" id="6550"/>
    <lineage>
        <taxon>Eukaryota</taxon>
        <taxon>Metazoa</taxon>
        <taxon>Spiralia</taxon>
        <taxon>Lophotrochozoa</taxon>
        <taxon>Mollusca</taxon>
        <taxon>Bivalvia</taxon>
        <taxon>Autobranchia</taxon>
        <taxon>Pteriomorphia</taxon>
        <taxon>Mytilida</taxon>
        <taxon>Mytiloidea</taxon>
        <taxon>Mytilidae</taxon>
        <taxon>Mytilinae</taxon>
        <taxon>Mytilus</taxon>
    </lineage>
</organism>
<feature type="domain" description="ShKT" evidence="2">
    <location>
        <begin position="424"/>
        <end position="454"/>
    </location>
</feature>
<dbReference type="OrthoDB" id="6126741at2759"/>
<feature type="disulfide bond" evidence="1">
    <location>
        <begin position="438"/>
        <end position="451"/>
    </location>
</feature>